<dbReference type="CDD" id="cd06568">
    <property type="entry name" value="GH20_SpHex_like"/>
    <property type="match status" value="1"/>
</dbReference>
<accession>A0A495X8X6</accession>
<dbReference type="InterPro" id="IPR029018">
    <property type="entry name" value="Hex-like_dom2"/>
</dbReference>
<protein>
    <recommendedName>
        <fullName evidence="3">beta-N-acetylhexosaminidase</fullName>
        <ecNumber evidence="3">3.2.1.52</ecNumber>
    </recommendedName>
</protein>
<evidence type="ECO:0000256" key="4">
    <source>
        <dbReference type="ARBA" id="ARBA00022801"/>
    </source>
</evidence>
<dbReference type="GO" id="GO:0004563">
    <property type="term" value="F:beta-N-acetylhexosaminidase activity"/>
    <property type="evidence" value="ECO:0007669"/>
    <property type="project" value="UniProtKB-EC"/>
</dbReference>
<evidence type="ECO:0000256" key="6">
    <source>
        <dbReference type="PIRSR" id="PIRSR625705-1"/>
    </source>
</evidence>
<evidence type="ECO:0000256" key="3">
    <source>
        <dbReference type="ARBA" id="ARBA00012663"/>
    </source>
</evidence>
<dbReference type="AlphaFoldDB" id="A0A495X8X6"/>
<dbReference type="InterPro" id="IPR003610">
    <property type="entry name" value="CBM5/12"/>
</dbReference>
<comment type="catalytic activity">
    <reaction evidence="1">
        <text>Hydrolysis of terminal non-reducing N-acetyl-D-hexosamine residues in N-acetyl-beta-D-hexosaminides.</text>
        <dbReference type="EC" id="3.2.1.52"/>
    </reaction>
</comment>
<dbReference type="OrthoDB" id="9763537at2"/>
<evidence type="ECO:0000256" key="5">
    <source>
        <dbReference type="ARBA" id="ARBA00023295"/>
    </source>
</evidence>
<evidence type="ECO:0000259" key="8">
    <source>
        <dbReference type="SMART" id="SM00495"/>
    </source>
</evidence>
<comment type="caution">
    <text evidence="9">The sequence shown here is derived from an EMBL/GenBank/DDBJ whole genome shotgun (WGS) entry which is preliminary data.</text>
</comment>
<keyword evidence="10" id="KW-1185">Reference proteome</keyword>
<feature type="active site" description="Proton donor" evidence="6">
    <location>
        <position position="339"/>
    </location>
</feature>
<dbReference type="InterPro" id="IPR015883">
    <property type="entry name" value="Glyco_hydro_20_cat"/>
</dbReference>
<feature type="chain" id="PRO_5019713322" description="beta-N-acetylhexosaminidase" evidence="7">
    <location>
        <begin position="36"/>
        <end position="589"/>
    </location>
</feature>
<keyword evidence="5" id="KW-0326">Glycosidase</keyword>
<reference evidence="9 10" key="1">
    <citation type="submission" date="2018-10" db="EMBL/GenBank/DDBJ databases">
        <title>Sequencing the genomes of 1000 actinobacteria strains.</title>
        <authorList>
            <person name="Klenk H.-P."/>
        </authorList>
    </citation>
    <scope>NUCLEOTIDE SEQUENCE [LARGE SCALE GENOMIC DNA]</scope>
    <source>
        <strain evidence="9 10">DSM 43911</strain>
    </source>
</reference>
<dbReference type="RefSeq" id="WP_121222596.1">
    <property type="nucleotide sequence ID" value="NZ_JBIUBA010000005.1"/>
</dbReference>
<dbReference type="GO" id="GO:0005576">
    <property type="term" value="C:extracellular region"/>
    <property type="evidence" value="ECO:0007669"/>
    <property type="project" value="InterPro"/>
</dbReference>
<dbReference type="GO" id="GO:0030246">
    <property type="term" value="F:carbohydrate binding"/>
    <property type="evidence" value="ECO:0007669"/>
    <property type="project" value="InterPro"/>
</dbReference>
<organism evidence="9 10">
    <name type="scientific">Saccharothrix variisporea</name>
    <dbReference type="NCBI Taxonomy" id="543527"/>
    <lineage>
        <taxon>Bacteria</taxon>
        <taxon>Bacillati</taxon>
        <taxon>Actinomycetota</taxon>
        <taxon>Actinomycetes</taxon>
        <taxon>Pseudonocardiales</taxon>
        <taxon>Pseudonocardiaceae</taxon>
        <taxon>Saccharothrix</taxon>
    </lineage>
</organism>
<evidence type="ECO:0000313" key="10">
    <source>
        <dbReference type="Proteomes" id="UP000272729"/>
    </source>
</evidence>
<dbReference type="Gene3D" id="2.10.10.20">
    <property type="entry name" value="Carbohydrate-binding module superfamily 5/12"/>
    <property type="match status" value="1"/>
</dbReference>
<dbReference type="PANTHER" id="PTHR22600">
    <property type="entry name" value="BETA-HEXOSAMINIDASE"/>
    <property type="match status" value="1"/>
</dbReference>
<feature type="signal peptide" evidence="7">
    <location>
        <begin position="1"/>
        <end position="35"/>
    </location>
</feature>
<evidence type="ECO:0000256" key="1">
    <source>
        <dbReference type="ARBA" id="ARBA00001231"/>
    </source>
</evidence>
<dbReference type="Pfam" id="PF00728">
    <property type="entry name" value="Glyco_hydro_20"/>
    <property type="match status" value="1"/>
</dbReference>
<sequence length="589" mass="63180">MQLRARVARTLAVLALLLGATVVWNTASTPITATAAEPLQSVVPVPASVQATPGTTHTLTASAKIYTTAAAHDVGDFLAGVLRPSTGYPLPVEDTTGTPTDGIALLIGGAPGTIGDQGYQLTVTTSAITLRANTPAGLFAGVQTLRQLLPGKVESKTPQTGPWTVPGATITDYPRFVHRGAMLDVARHFHPVATVKRYIDQLALYKVNYLHLHLTDDQGWRIVVDSWPRLATYGGSTQVGGGPGGYYTKAQYQEIVAHAAARHITVVPEVDLPGHTNAALASYADLNCNGVAPALRTDIAVGYSSLCVGKEITYQFVEDVIREIAALTPGPYFHIGGDEASATTDQDYQTFMNRVLPLVGKYGKKSMGWHEFVKTTTDTSAVPQYWGTTTSNAVVQAAAARGNKVLMSPANKAYLDMKYNSSTPLGLSWAGYIEVQDAYNWNPGTHVSGVPESAVRGVEAPLWTETIVTSAHIDYMAFPRLAAIAELGWSPWSTHSWDAFKVRLGAQAPRWTALGIEFYRSTQVPWDNGGTTTTTTTTTNPPSGTWAPWVSYAAGAQVTYGGSTYRCRQPHTSQPGWEPPNVPALWERI</sequence>
<dbReference type="CDD" id="cd12214">
    <property type="entry name" value="ChiA1_BD"/>
    <property type="match status" value="1"/>
</dbReference>
<dbReference type="InterPro" id="IPR015882">
    <property type="entry name" value="HEX_bac_N"/>
</dbReference>
<dbReference type="Pfam" id="PF02839">
    <property type="entry name" value="CBM_5_12"/>
    <property type="match status" value="1"/>
</dbReference>
<proteinExistence type="inferred from homology"/>
<gene>
    <name evidence="9" type="ORF">DFJ66_3667</name>
</gene>
<dbReference type="GO" id="GO:0030203">
    <property type="term" value="P:glycosaminoglycan metabolic process"/>
    <property type="evidence" value="ECO:0007669"/>
    <property type="project" value="TreeGrafter"/>
</dbReference>
<evidence type="ECO:0000313" key="9">
    <source>
        <dbReference type="EMBL" id="RKT70407.1"/>
    </source>
</evidence>
<dbReference type="SUPFAM" id="SSF51055">
    <property type="entry name" value="Carbohydrate binding domain"/>
    <property type="match status" value="1"/>
</dbReference>
<comment type="similarity">
    <text evidence="2">Belongs to the glycosyl hydrolase 20 family.</text>
</comment>
<dbReference type="InterPro" id="IPR017853">
    <property type="entry name" value="GH"/>
</dbReference>
<feature type="domain" description="Chitin-binding type-3" evidence="8">
    <location>
        <begin position="543"/>
        <end position="589"/>
    </location>
</feature>
<dbReference type="Gene3D" id="3.30.379.10">
    <property type="entry name" value="Chitobiase/beta-hexosaminidase domain 2-like"/>
    <property type="match status" value="1"/>
</dbReference>
<dbReference type="SUPFAM" id="SSF51445">
    <property type="entry name" value="(Trans)glycosidases"/>
    <property type="match status" value="1"/>
</dbReference>
<dbReference type="SUPFAM" id="SSF55545">
    <property type="entry name" value="beta-N-acetylhexosaminidase-like domain"/>
    <property type="match status" value="1"/>
</dbReference>
<dbReference type="PANTHER" id="PTHR22600:SF57">
    <property type="entry name" value="BETA-N-ACETYLHEXOSAMINIDASE"/>
    <property type="match status" value="1"/>
</dbReference>
<name>A0A495X8X6_9PSEU</name>
<dbReference type="InterPro" id="IPR036573">
    <property type="entry name" value="CBM_sf_5/12"/>
</dbReference>
<dbReference type="Gene3D" id="3.20.20.80">
    <property type="entry name" value="Glycosidases"/>
    <property type="match status" value="1"/>
</dbReference>
<dbReference type="InterPro" id="IPR025705">
    <property type="entry name" value="Beta_hexosaminidase_sua/sub"/>
</dbReference>
<evidence type="ECO:0000256" key="2">
    <source>
        <dbReference type="ARBA" id="ARBA00006285"/>
    </source>
</evidence>
<dbReference type="EMBL" id="RBXR01000001">
    <property type="protein sequence ID" value="RKT70407.1"/>
    <property type="molecule type" value="Genomic_DNA"/>
</dbReference>
<keyword evidence="4" id="KW-0378">Hydrolase</keyword>
<dbReference type="PRINTS" id="PR00738">
    <property type="entry name" value="GLHYDRLASE20"/>
</dbReference>
<dbReference type="EC" id="3.2.1.52" evidence="3"/>
<dbReference type="SMART" id="SM00495">
    <property type="entry name" value="ChtBD3"/>
    <property type="match status" value="1"/>
</dbReference>
<dbReference type="Pfam" id="PF02838">
    <property type="entry name" value="Glyco_hydro_20b"/>
    <property type="match status" value="1"/>
</dbReference>
<dbReference type="GO" id="GO:0005975">
    <property type="term" value="P:carbohydrate metabolic process"/>
    <property type="evidence" value="ECO:0007669"/>
    <property type="project" value="InterPro"/>
</dbReference>
<evidence type="ECO:0000256" key="7">
    <source>
        <dbReference type="SAM" id="SignalP"/>
    </source>
</evidence>
<dbReference type="GO" id="GO:0016020">
    <property type="term" value="C:membrane"/>
    <property type="evidence" value="ECO:0007669"/>
    <property type="project" value="TreeGrafter"/>
</dbReference>
<dbReference type="Proteomes" id="UP000272729">
    <property type="component" value="Unassembled WGS sequence"/>
</dbReference>
<keyword evidence="7" id="KW-0732">Signal</keyword>